<dbReference type="SMART" id="SM00355">
    <property type="entry name" value="ZnF_C2H2"/>
    <property type="match status" value="4"/>
</dbReference>
<evidence type="ECO:0000256" key="1">
    <source>
        <dbReference type="ARBA" id="ARBA00022723"/>
    </source>
</evidence>
<evidence type="ECO:0000259" key="6">
    <source>
        <dbReference type="PROSITE" id="PS50157"/>
    </source>
</evidence>
<dbReference type="EMBL" id="JBFDAA010000009">
    <property type="protein sequence ID" value="KAL1129451.1"/>
    <property type="molecule type" value="Genomic_DNA"/>
</dbReference>
<evidence type="ECO:0000256" key="3">
    <source>
        <dbReference type="ARBA" id="ARBA00022771"/>
    </source>
</evidence>
<dbReference type="InterPro" id="IPR036236">
    <property type="entry name" value="Znf_C2H2_sf"/>
</dbReference>
<gene>
    <name evidence="7" type="ORF">AAG570_013977</name>
</gene>
<dbReference type="InterPro" id="IPR050688">
    <property type="entry name" value="Zinc_finger/UBP_domain"/>
</dbReference>
<keyword evidence="2" id="KW-0677">Repeat</keyword>
<dbReference type="PANTHER" id="PTHR24403">
    <property type="entry name" value="ZINC FINGER PROTEIN"/>
    <property type="match status" value="1"/>
</dbReference>
<keyword evidence="1" id="KW-0479">Metal-binding</keyword>
<sequence>MYRQRDVDLSSALNKLSWPSNSSKDRCERKFHCQLCSYKAKQKGHLKRHINEIHNPNPFTFFCEQCVGNSFECLNCGRRYRHSTSLVRHIDYECGKLPQFQCPFCSHRTKLQYDLSKHIAERHTDDPYRFNCSLCHFKAKRRNLVKRHLFVVHHLDSA</sequence>
<evidence type="ECO:0000256" key="4">
    <source>
        <dbReference type="ARBA" id="ARBA00022833"/>
    </source>
</evidence>
<evidence type="ECO:0000256" key="2">
    <source>
        <dbReference type="ARBA" id="ARBA00022737"/>
    </source>
</evidence>
<protein>
    <recommendedName>
        <fullName evidence="6">C2H2-type domain-containing protein</fullName>
    </recommendedName>
</protein>
<dbReference type="InterPro" id="IPR008598">
    <property type="entry name" value="Di19_Zn-bd"/>
</dbReference>
<reference evidence="7 8" key="1">
    <citation type="submission" date="2024-07" db="EMBL/GenBank/DDBJ databases">
        <title>Chromosome-level genome assembly of the water stick insect Ranatra chinensis (Heteroptera: Nepidae).</title>
        <authorList>
            <person name="Liu X."/>
        </authorList>
    </citation>
    <scope>NUCLEOTIDE SEQUENCE [LARGE SCALE GENOMIC DNA]</scope>
    <source>
        <strain evidence="7">Cailab_2021Rc</strain>
        <tissue evidence="7">Muscle</tissue>
    </source>
</reference>
<dbReference type="GO" id="GO:0008270">
    <property type="term" value="F:zinc ion binding"/>
    <property type="evidence" value="ECO:0007669"/>
    <property type="project" value="UniProtKB-KW"/>
</dbReference>
<dbReference type="Gene3D" id="3.30.160.60">
    <property type="entry name" value="Classic Zinc Finger"/>
    <property type="match status" value="2"/>
</dbReference>
<keyword evidence="8" id="KW-1185">Reference proteome</keyword>
<keyword evidence="3 5" id="KW-0863">Zinc-finger</keyword>
<name>A0ABD0YDQ4_9HEMI</name>
<keyword evidence="4" id="KW-0862">Zinc</keyword>
<feature type="domain" description="C2H2-type" evidence="6">
    <location>
        <begin position="71"/>
        <end position="98"/>
    </location>
</feature>
<dbReference type="Proteomes" id="UP001558652">
    <property type="component" value="Unassembled WGS sequence"/>
</dbReference>
<dbReference type="PROSITE" id="PS50157">
    <property type="entry name" value="ZINC_FINGER_C2H2_2"/>
    <property type="match status" value="1"/>
</dbReference>
<organism evidence="7 8">
    <name type="scientific">Ranatra chinensis</name>
    <dbReference type="NCBI Taxonomy" id="642074"/>
    <lineage>
        <taxon>Eukaryota</taxon>
        <taxon>Metazoa</taxon>
        <taxon>Ecdysozoa</taxon>
        <taxon>Arthropoda</taxon>
        <taxon>Hexapoda</taxon>
        <taxon>Insecta</taxon>
        <taxon>Pterygota</taxon>
        <taxon>Neoptera</taxon>
        <taxon>Paraneoptera</taxon>
        <taxon>Hemiptera</taxon>
        <taxon>Heteroptera</taxon>
        <taxon>Panheteroptera</taxon>
        <taxon>Nepomorpha</taxon>
        <taxon>Nepidae</taxon>
        <taxon>Ranatrinae</taxon>
        <taxon>Ranatra</taxon>
    </lineage>
</organism>
<dbReference type="SUPFAM" id="SSF57667">
    <property type="entry name" value="beta-beta-alpha zinc fingers"/>
    <property type="match status" value="1"/>
</dbReference>
<comment type="caution">
    <text evidence="7">The sequence shown here is derived from an EMBL/GenBank/DDBJ whole genome shotgun (WGS) entry which is preliminary data.</text>
</comment>
<dbReference type="Pfam" id="PF05605">
    <property type="entry name" value="zf-Di19"/>
    <property type="match status" value="1"/>
</dbReference>
<evidence type="ECO:0000313" key="7">
    <source>
        <dbReference type="EMBL" id="KAL1129451.1"/>
    </source>
</evidence>
<evidence type="ECO:0000256" key="5">
    <source>
        <dbReference type="PROSITE-ProRule" id="PRU00042"/>
    </source>
</evidence>
<evidence type="ECO:0000313" key="8">
    <source>
        <dbReference type="Proteomes" id="UP001558652"/>
    </source>
</evidence>
<dbReference type="AlphaFoldDB" id="A0ABD0YDQ4"/>
<accession>A0ABD0YDQ4</accession>
<dbReference type="PANTHER" id="PTHR24403:SF67">
    <property type="entry name" value="FI01116P-RELATED"/>
    <property type="match status" value="1"/>
</dbReference>
<proteinExistence type="predicted"/>
<dbReference type="InterPro" id="IPR013087">
    <property type="entry name" value="Znf_C2H2_type"/>
</dbReference>